<evidence type="ECO:0008006" key="3">
    <source>
        <dbReference type="Google" id="ProtNLM"/>
    </source>
</evidence>
<accession>A0ABR0NS02</accession>
<organism evidence="1 2">
    <name type="scientific">Gossypium arboreum</name>
    <name type="common">Tree cotton</name>
    <name type="synonym">Gossypium nanking</name>
    <dbReference type="NCBI Taxonomy" id="29729"/>
    <lineage>
        <taxon>Eukaryota</taxon>
        <taxon>Viridiplantae</taxon>
        <taxon>Streptophyta</taxon>
        <taxon>Embryophyta</taxon>
        <taxon>Tracheophyta</taxon>
        <taxon>Spermatophyta</taxon>
        <taxon>Magnoliopsida</taxon>
        <taxon>eudicotyledons</taxon>
        <taxon>Gunneridae</taxon>
        <taxon>Pentapetalae</taxon>
        <taxon>rosids</taxon>
        <taxon>malvids</taxon>
        <taxon>Malvales</taxon>
        <taxon>Malvaceae</taxon>
        <taxon>Malvoideae</taxon>
        <taxon>Gossypium</taxon>
    </lineage>
</organism>
<comment type="caution">
    <text evidence="1">The sequence shown here is derived from an EMBL/GenBank/DDBJ whole genome shotgun (WGS) entry which is preliminary data.</text>
</comment>
<sequence>MVQAWVHLYDLLLGWFRQDMTIRLGKTVGNLKAMHIASKDGAWIVTYGVKFEKYIV</sequence>
<proteinExistence type="predicted"/>
<keyword evidence="2" id="KW-1185">Reference proteome</keyword>
<evidence type="ECO:0000313" key="1">
    <source>
        <dbReference type="EMBL" id="KAK5804076.1"/>
    </source>
</evidence>
<reference evidence="1 2" key="1">
    <citation type="submission" date="2023-03" db="EMBL/GenBank/DDBJ databases">
        <title>WGS of Gossypium arboreum.</title>
        <authorList>
            <person name="Yu D."/>
        </authorList>
    </citation>
    <scope>NUCLEOTIDE SEQUENCE [LARGE SCALE GENOMIC DNA]</scope>
    <source>
        <tissue evidence="1">Leaf</tissue>
    </source>
</reference>
<dbReference type="EMBL" id="JARKNE010000009">
    <property type="protein sequence ID" value="KAK5804076.1"/>
    <property type="molecule type" value="Genomic_DNA"/>
</dbReference>
<evidence type="ECO:0000313" key="2">
    <source>
        <dbReference type="Proteomes" id="UP001358586"/>
    </source>
</evidence>
<gene>
    <name evidence="1" type="ORF">PVK06_031725</name>
</gene>
<dbReference type="Proteomes" id="UP001358586">
    <property type="component" value="Chromosome 9"/>
</dbReference>
<name>A0ABR0NS02_GOSAR</name>
<protein>
    <recommendedName>
        <fullName evidence="3">DUF4283 domain-containing protein</fullName>
    </recommendedName>
</protein>